<dbReference type="InterPro" id="IPR013740">
    <property type="entry name" value="Redoxin"/>
</dbReference>
<evidence type="ECO:0000259" key="2">
    <source>
        <dbReference type="PROSITE" id="PS51352"/>
    </source>
</evidence>
<sequence length="167" mass="18686">MSRTKLIALVAGFASLVFFNPANADLTGQPAPQCQLAAMPDNPAVSWQELEGKVVYLDFWASWCVPCRQSFPFMSQMQRELKDQGLEVIAVNLDENLQDAEDFLARNPAQFSVVVDVNQQCAQQYAVKAMPSSYLIDRNGIVRKVHLGFRSGEALDFRKAVEQVLME</sequence>
<reference evidence="4" key="1">
    <citation type="journal article" date="2019" name="J. Bacteriol.">
        <title>A Mutagenic Screen Identifies a TonB-Dependent Receptor Required for the Lanthanide Metal Switch in the Type I Methanotroph 'Methylotuvimicrobium buryatense' 5GB1C.</title>
        <authorList>
            <person name="Groom J.D."/>
            <person name="Ford S.M."/>
            <person name="Pesesky M.W."/>
            <person name="Lidstrom M.E."/>
        </authorList>
    </citation>
    <scope>NUCLEOTIDE SEQUENCE [LARGE SCALE GENOMIC DNA]</scope>
    <source>
        <strain evidence="4">5GB1C</strain>
    </source>
</reference>
<dbReference type="SUPFAM" id="SSF52833">
    <property type="entry name" value="Thioredoxin-like"/>
    <property type="match status" value="1"/>
</dbReference>
<keyword evidence="4" id="KW-1185">Reference proteome</keyword>
<dbReference type="Pfam" id="PF08534">
    <property type="entry name" value="Redoxin"/>
    <property type="match status" value="1"/>
</dbReference>
<proteinExistence type="predicted"/>
<dbReference type="PANTHER" id="PTHR42852">
    <property type="entry name" value="THIOL:DISULFIDE INTERCHANGE PROTEIN DSBE"/>
    <property type="match status" value="1"/>
</dbReference>
<feature type="domain" description="Thioredoxin" evidence="2">
    <location>
        <begin position="25"/>
        <end position="166"/>
    </location>
</feature>
<dbReference type="AlphaFoldDB" id="A0A4V1IK58"/>
<keyword evidence="1" id="KW-0732">Signal</keyword>
<dbReference type="Proteomes" id="UP000305881">
    <property type="component" value="Chromosome"/>
</dbReference>
<dbReference type="CDD" id="cd02966">
    <property type="entry name" value="TlpA_like_family"/>
    <property type="match status" value="1"/>
</dbReference>
<dbReference type="RefSeq" id="WP_017842429.1">
    <property type="nucleotide sequence ID" value="NZ_CP035467.1"/>
</dbReference>
<gene>
    <name evidence="3" type="ORF">EQU24_17010</name>
</gene>
<evidence type="ECO:0000256" key="1">
    <source>
        <dbReference type="SAM" id="SignalP"/>
    </source>
</evidence>
<dbReference type="GO" id="GO:0016491">
    <property type="term" value="F:oxidoreductase activity"/>
    <property type="evidence" value="ECO:0007669"/>
    <property type="project" value="InterPro"/>
</dbReference>
<dbReference type="InterPro" id="IPR036249">
    <property type="entry name" value="Thioredoxin-like_sf"/>
</dbReference>
<name>A0A4V1IK58_METBY</name>
<dbReference type="PROSITE" id="PS51352">
    <property type="entry name" value="THIOREDOXIN_2"/>
    <property type="match status" value="1"/>
</dbReference>
<feature type="chain" id="PRO_5020216309" evidence="1">
    <location>
        <begin position="25"/>
        <end position="167"/>
    </location>
</feature>
<dbReference type="PANTHER" id="PTHR42852:SF18">
    <property type="entry name" value="CHROMOSOME UNDETERMINED SCAFFOLD_47, WHOLE GENOME SHOTGUN SEQUENCE"/>
    <property type="match status" value="1"/>
</dbReference>
<dbReference type="KEGG" id="mbur:EQU24_17010"/>
<evidence type="ECO:0000313" key="3">
    <source>
        <dbReference type="EMBL" id="QCW83755.1"/>
    </source>
</evidence>
<dbReference type="Gene3D" id="3.40.30.10">
    <property type="entry name" value="Glutaredoxin"/>
    <property type="match status" value="1"/>
</dbReference>
<evidence type="ECO:0000313" key="4">
    <source>
        <dbReference type="Proteomes" id="UP000305881"/>
    </source>
</evidence>
<organism evidence="3 4">
    <name type="scientific">Methylotuvimicrobium buryatense</name>
    <name type="common">Methylomicrobium buryatense</name>
    <dbReference type="NCBI Taxonomy" id="95641"/>
    <lineage>
        <taxon>Bacteria</taxon>
        <taxon>Pseudomonadati</taxon>
        <taxon>Pseudomonadota</taxon>
        <taxon>Gammaproteobacteria</taxon>
        <taxon>Methylococcales</taxon>
        <taxon>Methylococcaceae</taxon>
        <taxon>Methylotuvimicrobium</taxon>
    </lineage>
</organism>
<protein>
    <submittedName>
        <fullName evidence="3">TlpA family protein disulfide reductase</fullName>
    </submittedName>
</protein>
<dbReference type="EMBL" id="CP035467">
    <property type="protein sequence ID" value="QCW83755.1"/>
    <property type="molecule type" value="Genomic_DNA"/>
</dbReference>
<accession>A0A4V1IK58</accession>
<dbReference type="InterPro" id="IPR050553">
    <property type="entry name" value="Thioredoxin_ResA/DsbE_sf"/>
</dbReference>
<dbReference type="InterPro" id="IPR013766">
    <property type="entry name" value="Thioredoxin_domain"/>
</dbReference>
<feature type="signal peptide" evidence="1">
    <location>
        <begin position="1"/>
        <end position="24"/>
    </location>
</feature>
<dbReference type="OrthoDB" id="9799347at2"/>